<reference evidence="2" key="1">
    <citation type="submission" date="2022-07" db="EMBL/GenBank/DDBJ databases">
        <title>Multi-strain Analysis of Pseudomonas putida Reveals Metabolic and Genetic Diversity.</title>
        <authorList>
            <person name="Monk J.M."/>
        </authorList>
    </citation>
    <scope>NUCLEOTIDE SEQUENCE</scope>
    <source>
        <strain evidence="1">17514</strain>
        <strain evidence="2">17633</strain>
    </source>
</reference>
<protein>
    <submittedName>
        <fullName evidence="2">Uncharacterized protein</fullName>
    </submittedName>
</protein>
<dbReference type="EMBL" id="JANIAM010000020">
    <property type="protein sequence ID" value="MDD2114418.1"/>
    <property type="molecule type" value="Genomic_DNA"/>
</dbReference>
<evidence type="ECO:0000313" key="1">
    <source>
        <dbReference type="EMBL" id="MDD2108750.1"/>
    </source>
</evidence>
<sequence>MRHPGTVFWAGADPALQHHSHEEELDDGAKLDIQVRLSRAGNTQLFIGIYERSGLARIEEAYAKRPGESMTRAMAWGARRGRALAPSILEPKQHMG</sequence>
<dbReference type="Proteomes" id="UP001150728">
    <property type="component" value="Unassembled WGS sequence"/>
</dbReference>
<dbReference type="RefSeq" id="WP_274079480.1">
    <property type="nucleotide sequence ID" value="NZ_JANIAM010000020.1"/>
</dbReference>
<evidence type="ECO:0000313" key="3">
    <source>
        <dbReference type="Proteomes" id="UP001150728"/>
    </source>
</evidence>
<name>A0A9X4DH64_9PSED</name>
<dbReference type="Proteomes" id="UP001150678">
    <property type="component" value="Unassembled WGS sequence"/>
</dbReference>
<evidence type="ECO:0000313" key="2">
    <source>
        <dbReference type="EMBL" id="MDD2114418.1"/>
    </source>
</evidence>
<comment type="caution">
    <text evidence="2">The sequence shown here is derived from an EMBL/GenBank/DDBJ whole genome shotgun (WGS) entry which is preliminary data.</text>
</comment>
<accession>A0A9X4DH64</accession>
<gene>
    <name evidence="1" type="ORF">NP533_21440</name>
    <name evidence="2" type="ORF">NP554_21785</name>
</gene>
<organism evidence="2 3">
    <name type="scientific">Pseudomonas asiatica</name>
    <dbReference type="NCBI Taxonomy" id="2219225"/>
    <lineage>
        <taxon>Bacteria</taxon>
        <taxon>Pseudomonadati</taxon>
        <taxon>Pseudomonadota</taxon>
        <taxon>Gammaproteobacteria</taxon>
        <taxon>Pseudomonadales</taxon>
        <taxon>Pseudomonadaceae</taxon>
        <taxon>Pseudomonas</taxon>
    </lineage>
</organism>
<dbReference type="EMBL" id="JANIAN010000034">
    <property type="protein sequence ID" value="MDD2108750.1"/>
    <property type="molecule type" value="Genomic_DNA"/>
</dbReference>
<dbReference type="AlphaFoldDB" id="A0A9X4DH64"/>
<proteinExistence type="predicted"/>